<dbReference type="Proteomes" id="UP000688947">
    <property type="component" value="Unassembled WGS sequence"/>
</dbReference>
<reference evidence="2" key="1">
    <citation type="submission" date="2021-01" db="EMBL/GenBank/DDBJ databases">
        <title>Phytophthora aleatoria, a newly-described species from Pinus radiata is distinct from Phytophthora cactorum isolates based on comparative genomics.</title>
        <authorList>
            <person name="Mcdougal R."/>
            <person name="Panda P."/>
            <person name="Williams N."/>
            <person name="Studholme D.J."/>
        </authorList>
    </citation>
    <scope>NUCLEOTIDE SEQUENCE</scope>
    <source>
        <strain evidence="2">NZFS 3830</strain>
    </source>
</reference>
<evidence type="ECO:0000313" key="2">
    <source>
        <dbReference type="EMBL" id="KAG6952623.1"/>
    </source>
</evidence>
<proteinExistence type="predicted"/>
<evidence type="ECO:0000256" key="1">
    <source>
        <dbReference type="SAM" id="MobiDB-lite"/>
    </source>
</evidence>
<accession>A0A8T1U0S7</accession>
<feature type="compositionally biased region" description="Polar residues" evidence="1">
    <location>
        <begin position="131"/>
        <end position="140"/>
    </location>
</feature>
<dbReference type="OrthoDB" id="136738at2759"/>
<sequence>MNDLASIMQVMCMPKSKGMLEALKQFRDQAALVIVPQLDPHRNVTFAFAPDKAEPTAETEQDSCGGGLDGVGSEDTRDRTEAPTTKLVGSFGVDTVGPWGGGGGVTGGRSANVTPFPTCDKTDETPRKKQGQANRSKCSS</sequence>
<feature type="compositionally biased region" description="Gly residues" evidence="1">
    <location>
        <begin position="98"/>
        <end position="107"/>
    </location>
</feature>
<dbReference type="EMBL" id="JAENGZ010000903">
    <property type="protein sequence ID" value="KAG6952623.1"/>
    <property type="molecule type" value="Genomic_DNA"/>
</dbReference>
<comment type="caution">
    <text evidence="2">The sequence shown here is derived from an EMBL/GenBank/DDBJ whole genome shotgun (WGS) entry which is preliminary data.</text>
</comment>
<name>A0A8T1U0S7_9STRA</name>
<feature type="region of interest" description="Disordered" evidence="1">
    <location>
        <begin position="49"/>
        <end position="140"/>
    </location>
</feature>
<evidence type="ECO:0000313" key="3">
    <source>
        <dbReference type="Proteomes" id="UP000688947"/>
    </source>
</evidence>
<protein>
    <submittedName>
        <fullName evidence="2">Uncharacterized protein</fullName>
    </submittedName>
</protein>
<organism evidence="2 3">
    <name type="scientific">Phytophthora cactorum</name>
    <dbReference type="NCBI Taxonomy" id="29920"/>
    <lineage>
        <taxon>Eukaryota</taxon>
        <taxon>Sar</taxon>
        <taxon>Stramenopiles</taxon>
        <taxon>Oomycota</taxon>
        <taxon>Peronosporomycetes</taxon>
        <taxon>Peronosporales</taxon>
        <taxon>Peronosporaceae</taxon>
        <taxon>Phytophthora</taxon>
    </lineage>
</organism>
<gene>
    <name evidence="2" type="ORF">JG687_00012893</name>
</gene>
<dbReference type="AlphaFoldDB" id="A0A8T1U0S7"/>